<dbReference type="SMART" id="SM01041">
    <property type="entry name" value="BRO1"/>
    <property type="match status" value="1"/>
</dbReference>
<name>A0A0D9VMZ3_9ORYZ</name>
<protein>
    <recommendedName>
        <fullName evidence="2">BRO1 domain-containing protein</fullName>
    </recommendedName>
</protein>
<feature type="domain" description="BRO1" evidence="2">
    <location>
        <begin position="25"/>
        <end position="393"/>
    </location>
</feature>
<organism evidence="3 4">
    <name type="scientific">Leersia perrieri</name>
    <dbReference type="NCBI Taxonomy" id="77586"/>
    <lineage>
        <taxon>Eukaryota</taxon>
        <taxon>Viridiplantae</taxon>
        <taxon>Streptophyta</taxon>
        <taxon>Embryophyta</taxon>
        <taxon>Tracheophyta</taxon>
        <taxon>Spermatophyta</taxon>
        <taxon>Magnoliopsida</taxon>
        <taxon>Liliopsida</taxon>
        <taxon>Poales</taxon>
        <taxon>Poaceae</taxon>
        <taxon>BOP clade</taxon>
        <taxon>Oryzoideae</taxon>
        <taxon>Oryzeae</taxon>
        <taxon>Oryzinae</taxon>
        <taxon>Leersia</taxon>
    </lineage>
</organism>
<dbReference type="EnsemblPlants" id="LPERR02G31560.1">
    <property type="protein sequence ID" value="LPERR02G31560.1"/>
    <property type="gene ID" value="LPERR02G31560"/>
</dbReference>
<dbReference type="InterPro" id="IPR038499">
    <property type="entry name" value="BRO1_sf"/>
</dbReference>
<reference evidence="3 4" key="1">
    <citation type="submission" date="2012-08" db="EMBL/GenBank/DDBJ databases">
        <title>Oryza genome evolution.</title>
        <authorList>
            <person name="Wing R.A."/>
        </authorList>
    </citation>
    <scope>NUCLEOTIDE SEQUENCE</scope>
</reference>
<sequence length="402" mass="44929">MGCFSSKPNDASAIRRRPGSIGEVAVFVPGLRVPESSEELPLQPLGDGLARRLAERLAAMRNRIIVMAAHEAIYMTKPTWRITITQHGGSKSADLIQVLEDYLPTLLGLVKDGSELEDKIQFAWMNQEDDAEDTSMPSAWYEVLSVLHMMAMLRLTQANSLLVPKTSIEGYHAKVSEENKRASVEIFLKAAGYLECAIQHVLPKISPEQRWCACPLIAIDVQLGLAIDSPKATLAVKRRLACEMVKCWQQAYESISDLPLLDGWAEKHRLFVTWKHIEAKAAAYYYHGLILDEGNSEKSHRTAVAALQSAEEFLKESKAACEAFHAATPCRCPPLWGSMRYLHEKIQKESSCKVRINKDLYDNDNSRMIHESVPALPDFAVALKPEEYRLPVLTLTDDAAND</sequence>
<reference evidence="4" key="2">
    <citation type="submission" date="2013-12" db="EMBL/GenBank/DDBJ databases">
        <authorList>
            <person name="Yu Y."/>
            <person name="Lee S."/>
            <person name="de Baynast K."/>
            <person name="Wissotski M."/>
            <person name="Liu L."/>
            <person name="Talag J."/>
            <person name="Goicoechea J."/>
            <person name="Angelova A."/>
            <person name="Jetty R."/>
            <person name="Kudrna D."/>
            <person name="Golser W."/>
            <person name="Rivera L."/>
            <person name="Zhang J."/>
            <person name="Wing R."/>
        </authorList>
    </citation>
    <scope>NUCLEOTIDE SEQUENCE</scope>
</reference>
<comment type="similarity">
    <text evidence="1">Belongs to the BROX family.</text>
</comment>
<dbReference type="Proteomes" id="UP000032180">
    <property type="component" value="Chromosome 2"/>
</dbReference>
<dbReference type="PANTHER" id="PTHR23032">
    <property type="entry name" value="BRO1 DOMAIN-CONTAINING PROTEIN BROX"/>
    <property type="match status" value="1"/>
</dbReference>
<dbReference type="PANTHER" id="PTHR23032:SF10">
    <property type="entry name" value="OS02G0828100 PROTEIN"/>
    <property type="match status" value="1"/>
</dbReference>
<accession>A0A0D9VMZ3</accession>
<dbReference type="STRING" id="77586.A0A0D9VMZ3"/>
<dbReference type="InterPro" id="IPR038898">
    <property type="entry name" value="BROX"/>
</dbReference>
<dbReference type="Gene3D" id="1.25.40.280">
    <property type="entry name" value="alix/aip1 like domains"/>
    <property type="match status" value="2"/>
</dbReference>
<dbReference type="Gramene" id="LPERR02G31560.1">
    <property type="protein sequence ID" value="LPERR02G31560.1"/>
    <property type="gene ID" value="LPERR02G31560"/>
</dbReference>
<dbReference type="eggNOG" id="ENOG502QTX7">
    <property type="taxonomic scope" value="Eukaryota"/>
</dbReference>
<evidence type="ECO:0000313" key="3">
    <source>
        <dbReference type="EnsemblPlants" id="LPERR02G31560.1"/>
    </source>
</evidence>
<evidence type="ECO:0000313" key="4">
    <source>
        <dbReference type="Proteomes" id="UP000032180"/>
    </source>
</evidence>
<dbReference type="HOGENOM" id="CLU_056261_0_0_1"/>
<dbReference type="AlphaFoldDB" id="A0A0D9VMZ3"/>
<keyword evidence="4" id="KW-1185">Reference proteome</keyword>
<dbReference type="CDD" id="cd09034">
    <property type="entry name" value="BRO1_Alix_like"/>
    <property type="match status" value="1"/>
</dbReference>
<evidence type="ECO:0000259" key="2">
    <source>
        <dbReference type="SMART" id="SM01041"/>
    </source>
</evidence>
<proteinExistence type="inferred from homology"/>
<reference evidence="3" key="3">
    <citation type="submission" date="2015-04" db="UniProtKB">
        <authorList>
            <consortium name="EnsemblPlants"/>
        </authorList>
    </citation>
    <scope>IDENTIFICATION</scope>
</reference>
<evidence type="ECO:0000256" key="1">
    <source>
        <dbReference type="ARBA" id="ARBA00008901"/>
    </source>
</evidence>
<dbReference type="InterPro" id="IPR004328">
    <property type="entry name" value="BRO1_dom"/>
</dbReference>